<feature type="region of interest" description="Disordered" evidence="1">
    <location>
        <begin position="189"/>
        <end position="218"/>
    </location>
</feature>
<dbReference type="PANTHER" id="PTHR48125">
    <property type="entry name" value="LP07818P1"/>
    <property type="match status" value="1"/>
</dbReference>
<dbReference type="OrthoDB" id="535454at2759"/>
<name>A0A835XXA4_9CHLO</name>
<gene>
    <name evidence="3" type="ORF">HYH03_010147</name>
</gene>
<sequence length="489" mass="51004">MNVARLRQRPRRLLLPLLVAACCLGLGGQRVDAACPSGWFPAVGTIYDSWPKPGSKECVDYSGCQWAGQFFKIDGGSGPCINGAQWLDGGNGDYACRFPESTVRSWSIAATYMLDDRLLGRKLQVMVENRPAVTTVVNVRDVCSDDDCDGCCAANTGGATWRLIDIEKWPASTLLGFNPSSGSFDINNVDIPTASGMRPGAPEDSAAPSTRIAPAAQPPATAAAASAAAATTLTPAAAAALPAASKAPAAAPAVPASPEPPAAAPAVPAPPPAPRHRHPPSPRPPSPPPSPRPPSPKPPPPPPATTTGCPSGWTQAVGTMFDSWPKPGTVECLDHEGCRWAGMFAEVYGGGSSPGSCVDGAQWLNGGTGIWECRFPEWLVRSWNIAATYDQDQLLLGRKLQVIVQGAPQTVVTVNVRDTCSDCGYATGNKAYKLIHLEKWPASALLGFSTSDPAFDINDVTFPTAVGLRPGAPESSVMPLCYKDVGAAT</sequence>
<organism evidence="3 4">
    <name type="scientific">Edaphochlamys debaryana</name>
    <dbReference type="NCBI Taxonomy" id="47281"/>
    <lineage>
        <taxon>Eukaryota</taxon>
        <taxon>Viridiplantae</taxon>
        <taxon>Chlorophyta</taxon>
        <taxon>core chlorophytes</taxon>
        <taxon>Chlorophyceae</taxon>
        <taxon>CS clade</taxon>
        <taxon>Chlamydomonadales</taxon>
        <taxon>Chlamydomonadales incertae sedis</taxon>
        <taxon>Edaphochlamys</taxon>
    </lineage>
</organism>
<feature type="compositionally biased region" description="Pro residues" evidence="1">
    <location>
        <begin position="281"/>
        <end position="304"/>
    </location>
</feature>
<feature type="compositionally biased region" description="Pro residues" evidence="1">
    <location>
        <begin position="255"/>
        <end position="273"/>
    </location>
</feature>
<evidence type="ECO:0000313" key="3">
    <source>
        <dbReference type="EMBL" id="KAG2491580.1"/>
    </source>
</evidence>
<accession>A0A835XXA4</accession>
<reference evidence="3" key="1">
    <citation type="journal article" date="2020" name="bioRxiv">
        <title>Comparative genomics of Chlamydomonas.</title>
        <authorList>
            <person name="Craig R.J."/>
            <person name="Hasan A.R."/>
            <person name="Ness R.W."/>
            <person name="Keightley P.D."/>
        </authorList>
    </citation>
    <scope>NUCLEOTIDE SEQUENCE</scope>
    <source>
        <strain evidence="3">CCAP 11/70</strain>
    </source>
</reference>
<feature type="region of interest" description="Disordered" evidence="1">
    <location>
        <begin position="251"/>
        <end position="321"/>
    </location>
</feature>
<dbReference type="EMBL" id="JAEHOE010000052">
    <property type="protein sequence ID" value="KAG2491580.1"/>
    <property type="molecule type" value="Genomic_DNA"/>
</dbReference>
<feature type="compositionally biased region" description="Polar residues" evidence="1">
    <location>
        <begin position="308"/>
        <end position="317"/>
    </location>
</feature>
<dbReference type="PANTHER" id="PTHR48125:SF10">
    <property type="entry name" value="OS12G0136300 PROTEIN"/>
    <property type="match status" value="1"/>
</dbReference>
<evidence type="ECO:0000313" key="4">
    <source>
        <dbReference type="Proteomes" id="UP000612055"/>
    </source>
</evidence>
<feature type="chain" id="PRO_5033047875" evidence="2">
    <location>
        <begin position="34"/>
        <end position="489"/>
    </location>
</feature>
<comment type="caution">
    <text evidence="3">The sequence shown here is derived from an EMBL/GenBank/DDBJ whole genome shotgun (WGS) entry which is preliminary data.</text>
</comment>
<proteinExistence type="predicted"/>
<feature type="signal peptide" evidence="2">
    <location>
        <begin position="1"/>
        <end position="33"/>
    </location>
</feature>
<evidence type="ECO:0000256" key="1">
    <source>
        <dbReference type="SAM" id="MobiDB-lite"/>
    </source>
</evidence>
<keyword evidence="4" id="KW-1185">Reference proteome</keyword>
<evidence type="ECO:0000256" key="2">
    <source>
        <dbReference type="SAM" id="SignalP"/>
    </source>
</evidence>
<keyword evidence="2" id="KW-0732">Signal</keyword>
<protein>
    <submittedName>
        <fullName evidence="3">Uncharacterized protein</fullName>
    </submittedName>
</protein>
<dbReference type="AlphaFoldDB" id="A0A835XXA4"/>
<dbReference type="Proteomes" id="UP000612055">
    <property type="component" value="Unassembled WGS sequence"/>
</dbReference>